<protein>
    <submittedName>
        <fullName evidence="2">Uncharacterized protein</fullName>
    </submittedName>
</protein>
<name>W2ISH5_PHYNI</name>
<dbReference type="AlphaFoldDB" id="W2ISH5"/>
<keyword evidence="1" id="KW-0472">Membrane</keyword>
<evidence type="ECO:0000313" key="2">
    <source>
        <dbReference type="EMBL" id="ETL37046.1"/>
    </source>
</evidence>
<sequence length="91" mass="10763">MSYLPNRIYYPELKDMDSDRLHQTLINVLLYSLLELISLVVLHVVLRRLVHFSPVSQLAFVLKTQWRMERTTASSSHGYETRRLFDKLDAL</sequence>
<organism evidence="2">
    <name type="scientific">Phytophthora nicotianae</name>
    <name type="common">Potato buckeye rot agent</name>
    <name type="synonym">Phytophthora parasitica</name>
    <dbReference type="NCBI Taxonomy" id="4792"/>
    <lineage>
        <taxon>Eukaryota</taxon>
        <taxon>Sar</taxon>
        <taxon>Stramenopiles</taxon>
        <taxon>Oomycota</taxon>
        <taxon>Peronosporomycetes</taxon>
        <taxon>Peronosporales</taxon>
        <taxon>Peronosporaceae</taxon>
        <taxon>Phytophthora</taxon>
    </lineage>
</organism>
<keyword evidence="1" id="KW-1133">Transmembrane helix</keyword>
<dbReference type="VEuPathDB" id="FungiDB:PPTG_23243"/>
<gene>
    <name evidence="2" type="ORF">L916_11108</name>
</gene>
<dbReference type="Proteomes" id="UP000053864">
    <property type="component" value="Unassembled WGS sequence"/>
</dbReference>
<feature type="transmembrane region" description="Helical" evidence="1">
    <location>
        <begin position="25"/>
        <end position="46"/>
    </location>
</feature>
<proteinExistence type="predicted"/>
<dbReference type="EMBL" id="KI673641">
    <property type="protein sequence ID" value="ETL37046.1"/>
    <property type="molecule type" value="Genomic_DNA"/>
</dbReference>
<keyword evidence="1" id="KW-0812">Transmembrane</keyword>
<accession>W2ISH5</accession>
<evidence type="ECO:0000256" key="1">
    <source>
        <dbReference type="SAM" id="Phobius"/>
    </source>
</evidence>
<reference evidence="2" key="1">
    <citation type="submission" date="2013-11" db="EMBL/GenBank/DDBJ databases">
        <title>The Genome Sequence of Phytophthora parasitica CJ05E6.</title>
        <authorList>
            <consortium name="The Broad Institute Genomics Platform"/>
            <person name="Russ C."/>
            <person name="Tyler B."/>
            <person name="Panabieres F."/>
            <person name="Shan W."/>
            <person name="Tripathy S."/>
            <person name="Grunwald N."/>
            <person name="Machado M."/>
            <person name="Johnson C.S."/>
            <person name="Arredondo F."/>
            <person name="Hong C."/>
            <person name="Coffey M."/>
            <person name="Young S.K."/>
            <person name="Zeng Q."/>
            <person name="Gargeya S."/>
            <person name="Fitzgerald M."/>
            <person name="Abouelleil A."/>
            <person name="Alvarado L."/>
            <person name="Chapman S.B."/>
            <person name="Gainer-Dewar J."/>
            <person name="Goldberg J."/>
            <person name="Griggs A."/>
            <person name="Gujja S."/>
            <person name="Hansen M."/>
            <person name="Howarth C."/>
            <person name="Imamovic A."/>
            <person name="Ireland A."/>
            <person name="Larimer J."/>
            <person name="McCowan C."/>
            <person name="Murphy C."/>
            <person name="Pearson M."/>
            <person name="Poon T.W."/>
            <person name="Priest M."/>
            <person name="Roberts A."/>
            <person name="Saif S."/>
            <person name="Shea T."/>
            <person name="Sykes S."/>
            <person name="Wortman J."/>
            <person name="Nusbaum C."/>
            <person name="Birren B."/>
        </authorList>
    </citation>
    <scope>NUCLEOTIDE SEQUENCE [LARGE SCALE GENOMIC DNA]</scope>
    <source>
        <strain evidence="2">CJ05E6</strain>
    </source>
</reference>